<dbReference type="EMBL" id="FPBT01000002">
    <property type="protein sequence ID" value="SFU34927.1"/>
    <property type="molecule type" value="Genomic_DNA"/>
</dbReference>
<proteinExistence type="predicted"/>
<dbReference type="GeneID" id="78355471"/>
<organism evidence="2 3">
    <name type="scientific">Eubacterium pyruvativorans</name>
    <dbReference type="NCBI Taxonomy" id="155865"/>
    <lineage>
        <taxon>Bacteria</taxon>
        <taxon>Bacillati</taxon>
        <taxon>Bacillota</taxon>
        <taxon>Clostridia</taxon>
        <taxon>Eubacteriales</taxon>
        <taxon>Eubacteriaceae</taxon>
        <taxon>Eubacterium</taxon>
    </lineage>
</organism>
<evidence type="ECO:0000256" key="1">
    <source>
        <dbReference type="SAM" id="Phobius"/>
    </source>
</evidence>
<evidence type="ECO:0000313" key="2">
    <source>
        <dbReference type="EMBL" id="SFU34927.1"/>
    </source>
</evidence>
<dbReference type="AlphaFoldDB" id="A0A1I7FFH3"/>
<gene>
    <name evidence="2" type="ORF">SAMN05216508_102107</name>
</gene>
<dbReference type="Proteomes" id="UP000198817">
    <property type="component" value="Unassembled WGS sequence"/>
</dbReference>
<protein>
    <submittedName>
        <fullName evidence="2">Uncharacterized protein</fullName>
    </submittedName>
</protein>
<evidence type="ECO:0000313" key="3">
    <source>
        <dbReference type="Proteomes" id="UP000198817"/>
    </source>
</evidence>
<dbReference type="RefSeq" id="WP_163427252.1">
    <property type="nucleotide sequence ID" value="NZ_CACVNK010000012.1"/>
</dbReference>
<keyword evidence="1" id="KW-0472">Membrane</keyword>
<reference evidence="2 3" key="1">
    <citation type="submission" date="2016-10" db="EMBL/GenBank/DDBJ databases">
        <authorList>
            <person name="de Groot N.N."/>
        </authorList>
    </citation>
    <scope>NUCLEOTIDE SEQUENCE [LARGE SCALE GENOMIC DNA]</scope>
    <source>
        <strain evidence="2 3">KHGC13</strain>
    </source>
</reference>
<name>A0A1I7FFH3_9FIRM</name>
<dbReference type="STRING" id="155865.SAMN05216515_10160"/>
<sequence>MKKSTIFTKLLHYIKDREFWKYTLQFLALLLVLYLFSLFSMGITSPVFTYAVF</sequence>
<accession>A0A1I7FFH3</accession>
<keyword evidence="1" id="KW-1133">Transmembrane helix</keyword>
<keyword evidence="3" id="KW-1185">Reference proteome</keyword>
<feature type="transmembrane region" description="Helical" evidence="1">
    <location>
        <begin position="20"/>
        <end position="43"/>
    </location>
</feature>
<keyword evidence="1" id="KW-0812">Transmembrane</keyword>